<dbReference type="EMBL" id="LR131273">
    <property type="protein sequence ID" value="VDR40891.1"/>
    <property type="molecule type" value="Genomic_DNA"/>
</dbReference>
<proteinExistence type="predicted"/>
<name>A0A3P8L9I8_TSUPA</name>
<evidence type="ECO:0000313" key="3">
    <source>
        <dbReference type="Proteomes" id="UP000271626"/>
    </source>
</evidence>
<evidence type="ECO:0000256" key="1">
    <source>
        <dbReference type="SAM" id="Phobius"/>
    </source>
</evidence>
<feature type="transmembrane region" description="Helical" evidence="1">
    <location>
        <begin position="131"/>
        <end position="151"/>
    </location>
</feature>
<keyword evidence="1" id="KW-1133">Transmembrane helix</keyword>
<dbReference type="AlphaFoldDB" id="A0A3P8L9I8"/>
<reference evidence="2 3" key="1">
    <citation type="submission" date="2018-12" db="EMBL/GenBank/DDBJ databases">
        <authorList>
            <consortium name="Pathogen Informatics"/>
        </authorList>
    </citation>
    <scope>NUCLEOTIDE SEQUENCE [LARGE SCALE GENOMIC DNA]</scope>
    <source>
        <strain evidence="2 3">NCTC10741</strain>
    </source>
</reference>
<sequence length="173" mass="18265">MFDRADEGTAEAQAYRAELAAENDRIAVKVLPVILVLGGLLLLWASYAPTRDVVRGLLEPEPPVPCAGAVMRPGDTCWAVLTEGSPTFELLAPAGMELDPARAETIGRTGAYPYDYVRTAHFQRTARSGSVVGAIMSGSCGALFLVAAAAIRRFGRRDRGPVSGADHPNGSVP</sequence>
<feature type="transmembrane region" description="Helical" evidence="1">
    <location>
        <begin position="26"/>
        <end position="47"/>
    </location>
</feature>
<gene>
    <name evidence="2" type="ORF">NCTC10741_04055</name>
</gene>
<protein>
    <submittedName>
        <fullName evidence="2">Uncharacterized protein</fullName>
    </submittedName>
</protein>
<organism evidence="2 3">
    <name type="scientific">Tsukamurella paurometabola</name>
    <name type="common">Corynebacterium paurometabolum</name>
    <dbReference type="NCBI Taxonomy" id="2061"/>
    <lineage>
        <taxon>Bacteria</taxon>
        <taxon>Bacillati</taxon>
        <taxon>Actinomycetota</taxon>
        <taxon>Actinomycetes</taxon>
        <taxon>Mycobacteriales</taxon>
        <taxon>Tsukamurellaceae</taxon>
        <taxon>Tsukamurella</taxon>
    </lineage>
</organism>
<accession>A0A3P8L9I8</accession>
<dbReference type="Proteomes" id="UP000271626">
    <property type="component" value="Chromosome"/>
</dbReference>
<keyword evidence="1" id="KW-0812">Transmembrane</keyword>
<keyword evidence="1" id="KW-0472">Membrane</keyword>
<evidence type="ECO:0000313" key="2">
    <source>
        <dbReference type="EMBL" id="VDR40891.1"/>
    </source>
</evidence>